<comment type="caution">
    <text evidence="1">The sequence shown here is derived from an EMBL/GenBank/DDBJ whole genome shotgun (WGS) entry which is preliminary data.</text>
</comment>
<proteinExistence type="predicted"/>
<dbReference type="EMBL" id="JBHTCA010000045">
    <property type="protein sequence ID" value="MFC7411735.1"/>
    <property type="molecule type" value="Genomic_DNA"/>
</dbReference>
<dbReference type="Proteomes" id="UP001596501">
    <property type="component" value="Unassembled WGS sequence"/>
</dbReference>
<organism evidence="1 2">
    <name type="scientific">Hydrogenophaga atypica</name>
    <dbReference type="NCBI Taxonomy" id="249409"/>
    <lineage>
        <taxon>Bacteria</taxon>
        <taxon>Pseudomonadati</taxon>
        <taxon>Pseudomonadota</taxon>
        <taxon>Betaproteobacteria</taxon>
        <taxon>Burkholderiales</taxon>
        <taxon>Comamonadaceae</taxon>
        <taxon>Hydrogenophaga</taxon>
    </lineage>
</organism>
<evidence type="ECO:0000313" key="2">
    <source>
        <dbReference type="Proteomes" id="UP001596501"/>
    </source>
</evidence>
<protein>
    <submittedName>
        <fullName evidence="1">Uncharacterized protein</fullName>
    </submittedName>
</protein>
<name>A0ABW2QW33_9BURK</name>
<keyword evidence="2" id="KW-1185">Reference proteome</keyword>
<accession>A0ABW2QW33</accession>
<dbReference type="RefSeq" id="WP_382228554.1">
    <property type="nucleotide sequence ID" value="NZ_JBHTCA010000045.1"/>
</dbReference>
<reference evidence="2" key="1">
    <citation type="journal article" date="2019" name="Int. J. Syst. Evol. Microbiol.">
        <title>The Global Catalogue of Microorganisms (GCM) 10K type strain sequencing project: providing services to taxonomists for standard genome sequencing and annotation.</title>
        <authorList>
            <consortium name="The Broad Institute Genomics Platform"/>
            <consortium name="The Broad Institute Genome Sequencing Center for Infectious Disease"/>
            <person name="Wu L."/>
            <person name="Ma J."/>
        </authorList>
    </citation>
    <scope>NUCLEOTIDE SEQUENCE [LARGE SCALE GENOMIC DNA]</scope>
    <source>
        <strain evidence="2">CGMCC 1.12371</strain>
    </source>
</reference>
<gene>
    <name evidence="1" type="ORF">ACFQPB_23035</name>
</gene>
<sequence>MQIKDVRPEPFTSQIRCDRCGLVAENGESEFYEMTSINAKAGYGSIFGDGNNVQVDLCQHCLKMTLGPWLRVTDPTEQDARLRQRLSLFDPAQHGGEFPSRAD</sequence>
<evidence type="ECO:0000313" key="1">
    <source>
        <dbReference type="EMBL" id="MFC7411735.1"/>
    </source>
</evidence>